<proteinExistence type="predicted"/>
<reference evidence="1" key="1">
    <citation type="submission" date="2018-05" db="EMBL/GenBank/DDBJ databases">
        <authorList>
            <person name="Lanie J.A."/>
            <person name="Ng W.-L."/>
            <person name="Kazmierczak K.M."/>
            <person name="Andrzejewski T.M."/>
            <person name="Davidsen T.M."/>
            <person name="Wayne K.J."/>
            <person name="Tettelin H."/>
            <person name="Glass J.I."/>
            <person name="Rusch D."/>
            <person name="Podicherti R."/>
            <person name="Tsui H.-C.T."/>
            <person name="Winkler M.E."/>
        </authorList>
    </citation>
    <scope>NUCLEOTIDE SEQUENCE</scope>
</reference>
<gene>
    <name evidence="1" type="ORF">METZ01_LOCUS486594</name>
</gene>
<dbReference type="EMBL" id="UINC01210324">
    <property type="protein sequence ID" value="SVE33740.1"/>
    <property type="molecule type" value="Genomic_DNA"/>
</dbReference>
<accession>A0A383CNZ0</accession>
<evidence type="ECO:0000313" key="1">
    <source>
        <dbReference type="EMBL" id="SVE33740.1"/>
    </source>
</evidence>
<sequence>PSLLITEAEMDEGLERLGKACQRVEAASVG</sequence>
<dbReference type="AlphaFoldDB" id="A0A383CNZ0"/>
<feature type="non-terminal residue" evidence="1">
    <location>
        <position position="1"/>
    </location>
</feature>
<organism evidence="1">
    <name type="scientific">marine metagenome</name>
    <dbReference type="NCBI Taxonomy" id="408172"/>
    <lineage>
        <taxon>unclassified sequences</taxon>
        <taxon>metagenomes</taxon>
        <taxon>ecological metagenomes</taxon>
    </lineage>
</organism>
<name>A0A383CNZ0_9ZZZZ</name>
<protein>
    <submittedName>
        <fullName evidence="1">Uncharacterized protein</fullName>
    </submittedName>
</protein>